<gene>
    <name evidence="2" type="ORF">M896_091130</name>
</gene>
<dbReference type="Proteomes" id="UP000031056">
    <property type="component" value="Unassembled WGS sequence"/>
</dbReference>
<evidence type="ECO:0000313" key="3">
    <source>
        <dbReference type="Proteomes" id="UP000031056"/>
    </source>
</evidence>
<dbReference type="AlphaFoldDB" id="A0A0B2UJM7"/>
<proteinExistence type="predicted"/>
<dbReference type="OrthoDB" id="264354at2759"/>
<feature type="domain" description="Brix" evidence="1">
    <location>
        <begin position="4"/>
        <end position="177"/>
    </location>
</feature>
<dbReference type="EMBL" id="JOKQ01000009">
    <property type="protein sequence ID" value="KHN69185.1"/>
    <property type="molecule type" value="Genomic_DNA"/>
</dbReference>
<evidence type="ECO:0000313" key="2">
    <source>
        <dbReference type="EMBL" id="KHN69185.1"/>
    </source>
</evidence>
<keyword evidence="3" id="KW-1185">Reference proteome</keyword>
<dbReference type="PROSITE" id="PS50833">
    <property type="entry name" value="BRIX"/>
    <property type="match status" value="1"/>
</dbReference>
<reference evidence="2 3" key="1">
    <citation type="journal article" date="2014" name="MBio">
        <title>The Ordospora colligata genome; evolution of extreme reduction in microsporidia and host-to-parasite horizontal gene transfer.</title>
        <authorList>
            <person name="Pombert J.-F."/>
            <person name="Haag K.L."/>
            <person name="Beidas S."/>
            <person name="Ebert D."/>
            <person name="Keeling P.J."/>
        </authorList>
    </citation>
    <scope>NUCLEOTIDE SEQUENCE [LARGE SCALE GENOMIC DNA]</scope>
    <source>
        <strain evidence="2 3">OC4</strain>
    </source>
</reference>
<dbReference type="InParanoid" id="A0A0B2UJM7"/>
<organism evidence="2 3">
    <name type="scientific">Ordospora colligata OC4</name>
    <dbReference type="NCBI Taxonomy" id="1354746"/>
    <lineage>
        <taxon>Eukaryota</taxon>
        <taxon>Fungi</taxon>
        <taxon>Fungi incertae sedis</taxon>
        <taxon>Microsporidia</taxon>
        <taxon>Ordosporidae</taxon>
        <taxon>Ordospora</taxon>
    </lineage>
</organism>
<dbReference type="Pfam" id="PF04427">
    <property type="entry name" value="Brix"/>
    <property type="match status" value="1"/>
</dbReference>
<dbReference type="HOGENOM" id="CLU_109938_0_0_1"/>
<dbReference type="GO" id="GO:0006364">
    <property type="term" value="P:rRNA processing"/>
    <property type="evidence" value="ECO:0007669"/>
    <property type="project" value="InterPro"/>
</dbReference>
<comment type="caution">
    <text evidence="2">The sequence shown here is derived from an EMBL/GenBank/DDBJ whole genome shotgun (WGS) entry which is preliminary data.</text>
</comment>
<dbReference type="InterPro" id="IPR007109">
    <property type="entry name" value="Brix"/>
</dbReference>
<protein>
    <recommendedName>
        <fullName evidence="1">Brix domain-containing protein</fullName>
    </recommendedName>
</protein>
<dbReference type="STRING" id="1354746.A0A0B2UJM7"/>
<accession>A0A0B2UJM7</accession>
<dbReference type="RefSeq" id="XP_014563227.1">
    <property type="nucleotide sequence ID" value="XM_014707741.1"/>
</dbReference>
<sequence length="177" mass="20542">MNFSNKLVITVKKPAKRTKQICEHLRRMLEPNVTAKLKDKNTTIKSYIEVADSFELSHFILVDARDIKIGVRPNGPTYIFNIIEYNPTYVKVSHEHYRDDPLITFSGDSPLKNLFSSLSSQPSTSRRSIHFHFDDDLIHIRHYAILTKDEDDIKVGFTEIGPRITVRHIKKLNGFFK</sequence>
<dbReference type="VEuPathDB" id="MicrosporidiaDB:M896_091130"/>
<dbReference type="GeneID" id="26262326"/>
<dbReference type="SMART" id="SM00879">
    <property type="entry name" value="Brix"/>
    <property type="match status" value="1"/>
</dbReference>
<name>A0A0B2UJM7_9MICR</name>
<dbReference type="GO" id="GO:0019843">
    <property type="term" value="F:rRNA binding"/>
    <property type="evidence" value="ECO:0007669"/>
    <property type="project" value="InterPro"/>
</dbReference>
<evidence type="ECO:0000259" key="1">
    <source>
        <dbReference type="PROSITE" id="PS50833"/>
    </source>
</evidence>
<dbReference type="SUPFAM" id="SSF52954">
    <property type="entry name" value="Class II aaRS ABD-related"/>
    <property type="match status" value="1"/>
</dbReference>